<proteinExistence type="predicted"/>
<dbReference type="EMBL" id="JACMRX010000004">
    <property type="protein sequence ID" value="KAF7991098.1"/>
    <property type="molecule type" value="Genomic_DNA"/>
</dbReference>
<sequence>MFLQLLLSGVILECSSLTTTITPTLTPNIAAQVLPSFPKLSKSFSFSESNNNNGQQTPWKPIAPPNYHPIQSQNARSSNGNIANQNKNYESNTVSNFNNYPVFPKSTINFKIDSTGYPMDVKQYTDLSAFKKYQGPEIAKPKYDDIMARLYNDPVTSKITPSSRSTRESYKPYDSTKSIEFIPSFTSKSKPFQFQEFPMSTRGFPSKTMNKNFDYRKGSFITSPSNEGYYSSQDDKFKTRYNPSGPAKKAYNFNTAYGSNGGNAKNDHYQLLSTQPQLHFNTQSVNQKSPMIYPSLAFERIRADVEVINKKKKPSFPSHNNDDDDDGDNGNNQSEEELGSAGGESLEEVKPSVSSSQNSNPFEMPGSNIFDSYDQTFGNFSNNKFPKRPVIIPVSETAGSIQQNSQESTSVEDHKENIEFEDNNNDSTSKSAEHYDEAETRTSDKAHTTQKLKTNSPYKNFGDDFEREFEESYKREIPKEDYKHVKEVPEIDEPVNKKNKYLRKKDDIPSRRVKKYTKTITQRNTPKEYNHYVTYHSDDADKKDSESRASNKVTQKNIPSKTQPIFGSRIGKPPRRPDDNANKTVDNKKNIDRSDTIIYNNNNDKISDEVSNESSKRVMVDVNDAPLAPSKNPFEQMKPPSKHSHPEYFDIYTNAGWKYVDNI</sequence>
<feature type="compositionally biased region" description="Basic and acidic residues" evidence="1">
    <location>
        <begin position="575"/>
        <end position="595"/>
    </location>
</feature>
<feature type="region of interest" description="Disordered" evidence="1">
    <location>
        <begin position="309"/>
        <end position="463"/>
    </location>
</feature>
<feature type="chain" id="PRO_5032381909" description="Venom protein" evidence="2">
    <location>
        <begin position="17"/>
        <end position="663"/>
    </location>
</feature>
<feature type="signal peptide" evidence="2">
    <location>
        <begin position="1"/>
        <end position="16"/>
    </location>
</feature>
<evidence type="ECO:0008006" key="5">
    <source>
        <dbReference type="Google" id="ProtNLM"/>
    </source>
</evidence>
<evidence type="ECO:0000313" key="4">
    <source>
        <dbReference type="Proteomes" id="UP000639338"/>
    </source>
</evidence>
<feature type="compositionally biased region" description="Polar residues" evidence="1">
    <location>
        <begin position="69"/>
        <end position="90"/>
    </location>
</feature>
<feature type="region of interest" description="Disordered" evidence="1">
    <location>
        <begin position="45"/>
        <end position="90"/>
    </location>
</feature>
<dbReference type="Proteomes" id="UP000639338">
    <property type="component" value="Unassembled WGS sequence"/>
</dbReference>
<organism evidence="3 4">
    <name type="scientific">Aphidius gifuensis</name>
    <name type="common">Parasitoid wasp</name>
    <dbReference type="NCBI Taxonomy" id="684658"/>
    <lineage>
        <taxon>Eukaryota</taxon>
        <taxon>Metazoa</taxon>
        <taxon>Ecdysozoa</taxon>
        <taxon>Arthropoda</taxon>
        <taxon>Hexapoda</taxon>
        <taxon>Insecta</taxon>
        <taxon>Pterygota</taxon>
        <taxon>Neoptera</taxon>
        <taxon>Endopterygota</taxon>
        <taxon>Hymenoptera</taxon>
        <taxon>Apocrita</taxon>
        <taxon>Ichneumonoidea</taxon>
        <taxon>Braconidae</taxon>
        <taxon>Aphidiinae</taxon>
        <taxon>Aphidius</taxon>
    </lineage>
</organism>
<protein>
    <recommendedName>
        <fullName evidence="5">Venom protein</fullName>
    </recommendedName>
</protein>
<feature type="compositionally biased region" description="Polar residues" evidence="1">
    <location>
        <begin position="550"/>
        <end position="565"/>
    </location>
</feature>
<reference evidence="3 4" key="1">
    <citation type="submission" date="2020-08" db="EMBL/GenBank/DDBJ databases">
        <title>Aphidius gifuensis genome sequencing and assembly.</title>
        <authorList>
            <person name="Du Z."/>
        </authorList>
    </citation>
    <scope>NUCLEOTIDE SEQUENCE [LARGE SCALE GENOMIC DNA]</scope>
    <source>
        <strain evidence="3">YNYX2018</strain>
        <tissue evidence="3">Adults</tissue>
    </source>
</reference>
<comment type="caution">
    <text evidence="3">The sequence shown here is derived from an EMBL/GenBank/DDBJ whole genome shotgun (WGS) entry which is preliminary data.</text>
</comment>
<feature type="compositionally biased region" description="Basic and acidic residues" evidence="1">
    <location>
        <begin position="431"/>
        <end position="447"/>
    </location>
</feature>
<feature type="compositionally biased region" description="Polar residues" evidence="1">
    <location>
        <begin position="397"/>
        <end position="409"/>
    </location>
</feature>
<feature type="compositionally biased region" description="Basic and acidic residues" evidence="1">
    <location>
        <begin position="525"/>
        <end position="549"/>
    </location>
</feature>
<feature type="compositionally biased region" description="Polar residues" evidence="1">
    <location>
        <begin position="449"/>
        <end position="458"/>
    </location>
</feature>
<evidence type="ECO:0000256" key="1">
    <source>
        <dbReference type="SAM" id="MobiDB-lite"/>
    </source>
</evidence>
<accession>A0A835CRC6</accession>
<feature type="compositionally biased region" description="Polar residues" evidence="1">
    <location>
        <begin position="369"/>
        <end position="384"/>
    </location>
</feature>
<feature type="compositionally biased region" description="Polar residues" evidence="1">
    <location>
        <begin position="352"/>
        <end position="361"/>
    </location>
</feature>
<evidence type="ECO:0000313" key="3">
    <source>
        <dbReference type="EMBL" id="KAF7991098.1"/>
    </source>
</evidence>
<name>A0A835CRC6_APHGI</name>
<evidence type="ECO:0000256" key="2">
    <source>
        <dbReference type="SAM" id="SignalP"/>
    </source>
</evidence>
<keyword evidence="4" id="KW-1185">Reference proteome</keyword>
<dbReference type="AlphaFoldDB" id="A0A835CRC6"/>
<feature type="compositionally biased region" description="Acidic residues" evidence="1">
    <location>
        <begin position="322"/>
        <end position="338"/>
    </location>
</feature>
<dbReference type="OrthoDB" id="7669618at2759"/>
<feature type="region of interest" description="Disordered" evidence="1">
    <location>
        <begin position="504"/>
        <end position="647"/>
    </location>
</feature>
<gene>
    <name evidence="3" type="ORF">HCN44_002660</name>
</gene>
<keyword evidence="2" id="KW-0732">Signal</keyword>